<dbReference type="InterPro" id="IPR013551">
    <property type="entry name" value="YicC-like_C"/>
</dbReference>
<dbReference type="InterPro" id="IPR005229">
    <property type="entry name" value="YicC/YloC-like"/>
</dbReference>
<protein>
    <submittedName>
        <fullName evidence="8">Uncharacterized protein (TIGR00255 family)</fullName>
    </submittedName>
</protein>
<comment type="caution">
    <text evidence="8">The sequence shown here is derived from an EMBL/GenBank/DDBJ whole genome shotgun (WGS) entry which is preliminary data.</text>
</comment>
<feature type="domain" description="Endoribonuclease YicC-like N-terminal" evidence="6">
    <location>
        <begin position="4"/>
        <end position="159"/>
    </location>
</feature>
<keyword evidence="4" id="KW-0378">Hydrolase</keyword>
<evidence type="ECO:0000256" key="1">
    <source>
        <dbReference type="ARBA" id="ARBA00001968"/>
    </source>
</evidence>
<evidence type="ECO:0000259" key="7">
    <source>
        <dbReference type="Pfam" id="PF08340"/>
    </source>
</evidence>
<dbReference type="EMBL" id="JAASRM010000001">
    <property type="protein sequence ID" value="NIK87030.1"/>
    <property type="molecule type" value="Genomic_DNA"/>
</dbReference>
<proteinExistence type="inferred from homology"/>
<dbReference type="PANTHER" id="PTHR30636">
    <property type="entry name" value="UPF0701 PROTEIN YICC"/>
    <property type="match status" value="1"/>
</dbReference>
<reference evidence="8 9" key="1">
    <citation type="submission" date="2020-03" db="EMBL/GenBank/DDBJ databases">
        <title>Genomic Encyclopedia of Type Strains, Phase IV (KMG-IV): sequencing the most valuable type-strain genomes for metagenomic binning, comparative biology and taxonomic classification.</title>
        <authorList>
            <person name="Goeker M."/>
        </authorList>
    </citation>
    <scope>NUCLEOTIDE SEQUENCE [LARGE SCALE GENOMIC DNA]</scope>
    <source>
        <strain evidence="8 9">DSM 19867</strain>
    </source>
</reference>
<dbReference type="NCBIfam" id="TIGR00255">
    <property type="entry name" value="YicC/YloC family endoribonuclease"/>
    <property type="match status" value="1"/>
</dbReference>
<dbReference type="RefSeq" id="WP_167080258.1">
    <property type="nucleotide sequence ID" value="NZ_BAAADC010000001.1"/>
</dbReference>
<evidence type="ECO:0000256" key="3">
    <source>
        <dbReference type="ARBA" id="ARBA00022759"/>
    </source>
</evidence>
<evidence type="ECO:0000313" key="8">
    <source>
        <dbReference type="EMBL" id="NIK87030.1"/>
    </source>
</evidence>
<evidence type="ECO:0000256" key="2">
    <source>
        <dbReference type="ARBA" id="ARBA00022722"/>
    </source>
</evidence>
<comment type="similarity">
    <text evidence="5">Belongs to the YicC/YloC family.</text>
</comment>
<evidence type="ECO:0000256" key="4">
    <source>
        <dbReference type="ARBA" id="ARBA00022801"/>
    </source>
</evidence>
<keyword evidence="2" id="KW-0540">Nuclease</keyword>
<dbReference type="Pfam" id="PF08340">
    <property type="entry name" value="YicC-like_C"/>
    <property type="match status" value="1"/>
</dbReference>
<name>A0A846MVD8_9PROT</name>
<organism evidence="8 9">
    <name type="scientific">Rhizomicrobium palustre</name>
    <dbReference type="NCBI Taxonomy" id="189966"/>
    <lineage>
        <taxon>Bacteria</taxon>
        <taxon>Pseudomonadati</taxon>
        <taxon>Pseudomonadota</taxon>
        <taxon>Alphaproteobacteria</taxon>
        <taxon>Micropepsales</taxon>
        <taxon>Micropepsaceae</taxon>
        <taxon>Rhizomicrobium</taxon>
    </lineage>
</organism>
<sequence length="295" mass="31662">MPLVSMTGFAEGLGGRETARWRWEARSVNGRGLELRLRLPPGFESIEPGARALANSRFKRGNIQASLNFDAGLGARGLRVDAAALAAAVKIAKEVANETGLPPARIDGLLALKGVLVQDEGILADAEELAKRDAAILETLAQCFDALAKARASEGAKLATILNGQIEEIARLTTEAGEAAATQPAAIRERLKQQLADLVTPGTVSGERLEQEIAMLATRADIREEIDRLNAHVAEARRLLAAGDAVGRRLDFLAQEFNREANTLCSKSTDIALTRIGLDLKAAIDQFREQLQNVE</sequence>
<dbReference type="AlphaFoldDB" id="A0A846MVD8"/>
<comment type="cofactor">
    <cofactor evidence="1">
        <name>a divalent metal cation</name>
        <dbReference type="ChEBI" id="CHEBI:60240"/>
    </cofactor>
</comment>
<dbReference type="PANTHER" id="PTHR30636:SF3">
    <property type="entry name" value="UPF0701 PROTEIN YICC"/>
    <property type="match status" value="1"/>
</dbReference>
<feature type="domain" description="Endoribonuclease YicC-like C-terminal" evidence="7">
    <location>
        <begin position="180"/>
        <end position="295"/>
    </location>
</feature>
<accession>A0A846MVD8</accession>
<keyword evidence="9" id="KW-1185">Reference proteome</keyword>
<keyword evidence="3" id="KW-0255">Endonuclease</keyword>
<dbReference type="GO" id="GO:0016787">
    <property type="term" value="F:hydrolase activity"/>
    <property type="evidence" value="ECO:0007669"/>
    <property type="project" value="UniProtKB-KW"/>
</dbReference>
<gene>
    <name evidence="8" type="ORF">FHS83_000348</name>
</gene>
<dbReference type="Pfam" id="PF03755">
    <property type="entry name" value="YicC-like_N"/>
    <property type="match status" value="1"/>
</dbReference>
<evidence type="ECO:0000313" key="9">
    <source>
        <dbReference type="Proteomes" id="UP000570514"/>
    </source>
</evidence>
<evidence type="ECO:0000256" key="5">
    <source>
        <dbReference type="ARBA" id="ARBA00035648"/>
    </source>
</evidence>
<dbReference type="Proteomes" id="UP000570514">
    <property type="component" value="Unassembled WGS sequence"/>
</dbReference>
<evidence type="ECO:0000259" key="6">
    <source>
        <dbReference type="Pfam" id="PF03755"/>
    </source>
</evidence>
<dbReference type="InterPro" id="IPR013527">
    <property type="entry name" value="YicC-like_N"/>
</dbReference>
<dbReference type="GO" id="GO:0004521">
    <property type="term" value="F:RNA endonuclease activity"/>
    <property type="evidence" value="ECO:0007669"/>
    <property type="project" value="InterPro"/>
</dbReference>